<name>A0A4P9YXA4_9FUNG</name>
<dbReference type="AlphaFoldDB" id="A0A4P9YXA4"/>
<protein>
    <submittedName>
        <fullName evidence="3">Peptidase family M49-domain-containing protein</fullName>
    </submittedName>
</protein>
<dbReference type="GO" id="GO:0046872">
    <property type="term" value="F:metal ion binding"/>
    <property type="evidence" value="ECO:0007669"/>
    <property type="project" value="UniProtKB-KW"/>
</dbReference>
<dbReference type="Pfam" id="PF03571">
    <property type="entry name" value="Peptidase_M49"/>
    <property type="match status" value="1"/>
</dbReference>
<dbReference type="GO" id="GO:0008239">
    <property type="term" value="F:dipeptidyl-peptidase activity"/>
    <property type="evidence" value="ECO:0007669"/>
    <property type="project" value="TreeGrafter"/>
</dbReference>
<evidence type="ECO:0000256" key="2">
    <source>
        <dbReference type="ARBA" id="ARBA00022801"/>
    </source>
</evidence>
<dbReference type="InterPro" id="IPR039461">
    <property type="entry name" value="Peptidase_M49"/>
</dbReference>
<keyword evidence="2" id="KW-0378">Hydrolase</keyword>
<evidence type="ECO:0000256" key="1">
    <source>
        <dbReference type="ARBA" id="ARBA00022723"/>
    </source>
</evidence>
<reference evidence="4" key="1">
    <citation type="journal article" date="2018" name="Nat. Microbiol.">
        <title>Leveraging single-cell genomics to expand the fungal tree of life.</title>
        <authorList>
            <person name="Ahrendt S.R."/>
            <person name="Quandt C.A."/>
            <person name="Ciobanu D."/>
            <person name="Clum A."/>
            <person name="Salamov A."/>
            <person name="Andreopoulos B."/>
            <person name="Cheng J.F."/>
            <person name="Woyke T."/>
            <person name="Pelin A."/>
            <person name="Henrissat B."/>
            <person name="Reynolds N.K."/>
            <person name="Benny G.L."/>
            <person name="Smith M.E."/>
            <person name="James T.Y."/>
            <person name="Grigoriev I.V."/>
        </authorList>
    </citation>
    <scope>NUCLEOTIDE SEQUENCE [LARGE SCALE GENOMIC DNA]</scope>
    <source>
        <strain evidence="4">Benny S71-1</strain>
    </source>
</reference>
<gene>
    <name evidence="3" type="ORF">SYNPS1DRAFT_5622</name>
</gene>
<keyword evidence="4" id="KW-1185">Reference proteome</keyword>
<evidence type="ECO:0000313" key="3">
    <source>
        <dbReference type="EMBL" id="RKP24538.1"/>
    </source>
</evidence>
<dbReference type="PANTHER" id="PTHR23422">
    <property type="entry name" value="DIPEPTIDYL PEPTIDASE III-RELATED"/>
    <property type="match status" value="1"/>
</dbReference>
<sequence length="364" mass="40985">QSSASQYYADRNAPICPLVIKEYFGTLTEQEKRYAHHIAQASWLGARVILEQTTPHSSDLFDMLRMVFSASSDAPHEFADLDVLREKAGVDADALLAVQEYAAQCLGNLANFKSFGDVKFIPRVPAETFRQVVAASARHAEALPLFDKLKDEIYAVEPAARTLLGYPEDGHVTNYYSSNVTKADIKLVQEFCESRHMDPLNTRLFKQEDGTLILRIASSEHGGEPEKHTFNGRTILMAKGDFHPQMAAIAAELQQALPHAANDHQRRMLEHYIKHFTNGSIDEHKASQREWIQDIGPVVESNIGFVESYRDPAGVRAEFEGFVAVVNKEMTKKFEHLVNSAPQFIPKLPWGADFEKDKFHKPDF</sequence>
<dbReference type="FunFam" id="3.30.540.30:FF:000002">
    <property type="entry name" value="Dipeptidyl peptidase 3"/>
    <property type="match status" value="1"/>
</dbReference>
<feature type="non-terminal residue" evidence="3">
    <location>
        <position position="1"/>
    </location>
</feature>
<accession>A0A4P9YXA4</accession>
<dbReference type="EMBL" id="KZ990168">
    <property type="protein sequence ID" value="RKP24538.1"/>
    <property type="molecule type" value="Genomic_DNA"/>
</dbReference>
<keyword evidence="1" id="KW-0479">Metal-binding</keyword>
<dbReference type="Proteomes" id="UP000278143">
    <property type="component" value="Unassembled WGS sequence"/>
</dbReference>
<organism evidence="3 4">
    <name type="scientific">Syncephalis pseudoplumigaleata</name>
    <dbReference type="NCBI Taxonomy" id="1712513"/>
    <lineage>
        <taxon>Eukaryota</taxon>
        <taxon>Fungi</taxon>
        <taxon>Fungi incertae sedis</taxon>
        <taxon>Zoopagomycota</taxon>
        <taxon>Zoopagomycotina</taxon>
        <taxon>Zoopagomycetes</taxon>
        <taxon>Zoopagales</taxon>
        <taxon>Piptocephalidaceae</taxon>
        <taxon>Syncephalis</taxon>
    </lineage>
</organism>
<dbReference type="Gene3D" id="3.30.540.30">
    <property type="match status" value="2"/>
</dbReference>
<dbReference type="OrthoDB" id="4694525at2759"/>
<dbReference type="PANTHER" id="PTHR23422:SF11">
    <property type="entry name" value="DIPEPTIDYL PEPTIDASE 3"/>
    <property type="match status" value="1"/>
</dbReference>
<proteinExistence type="predicted"/>
<dbReference type="GO" id="GO:0005737">
    <property type="term" value="C:cytoplasm"/>
    <property type="evidence" value="ECO:0007669"/>
    <property type="project" value="TreeGrafter"/>
</dbReference>
<feature type="non-terminal residue" evidence="3">
    <location>
        <position position="364"/>
    </location>
</feature>
<evidence type="ECO:0000313" key="4">
    <source>
        <dbReference type="Proteomes" id="UP000278143"/>
    </source>
</evidence>